<accession>A0A238LCI9</accession>
<dbReference type="RefSeq" id="WP_093990808.1">
    <property type="nucleotide sequence ID" value="NZ_FXZK01000001.1"/>
</dbReference>
<reference evidence="3 4" key="1">
    <citation type="submission" date="2017-05" db="EMBL/GenBank/DDBJ databases">
        <authorList>
            <person name="Song R."/>
            <person name="Chenine A.L."/>
            <person name="Ruprecht R.M."/>
        </authorList>
    </citation>
    <scope>NUCLEOTIDE SEQUENCE [LARGE SCALE GENOMIC DNA]</scope>
    <source>
        <strain evidence="3 4">CECT 8899</strain>
    </source>
</reference>
<dbReference type="Pfam" id="PF01593">
    <property type="entry name" value="Amino_oxidase"/>
    <property type="match status" value="1"/>
</dbReference>
<name>A0A238LCI9_9RHOB</name>
<dbReference type="SUPFAM" id="SSF54373">
    <property type="entry name" value="FAD-linked reductases, C-terminal domain"/>
    <property type="match status" value="1"/>
</dbReference>
<dbReference type="InterPro" id="IPR002937">
    <property type="entry name" value="Amino_oxidase"/>
</dbReference>
<evidence type="ECO:0000259" key="2">
    <source>
        <dbReference type="Pfam" id="PF01593"/>
    </source>
</evidence>
<feature type="domain" description="Amine oxidase" evidence="2">
    <location>
        <begin position="13"/>
        <end position="494"/>
    </location>
</feature>
<dbReference type="InterPro" id="IPR036188">
    <property type="entry name" value="FAD/NAD-bd_sf"/>
</dbReference>
<evidence type="ECO:0000313" key="3">
    <source>
        <dbReference type="EMBL" id="SMY06656.1"/>
    </source>
</evidence>
<dbReference type="Proteomes" id="UP000201613">
    <property type="component" value="Unassembled WGS sequence"/>
</dbReference>
<protein>
    <submittedName>
        <fullName evidence="3">Putrescine oxidase</fullName>
        <ecNumber evidence="3">1.4.3.10</ecNumber>
    </submittedName>
</protein>
<dbReference type="Gene3D" id="3.50.50.60">
    <property type="entry name" value="FAD/NAD(P)-binding domain"/>
    <property type="match status" value="1"/>
</dbReference>
<proteinExistence type="inferred from homology"/>
<keyword evidence="3" id="KW-0560">Oxidoreductase</keyword>
<organism evidence="3 4">
    <name type="scientific">Flavimaricola marinus</name>
    <dbReference type="NCBI Taxonomy" id="1819565"/>
    <lineage>
        <taxon>Bacteria</taxon>
        <taxon>Pseudomonadati</taxon>
        <taxon>Pseudomonadota</taxon>
        <taxon>Alphaproteobacteria</taxon>
        <taxon>Rhodobacterales</taxon>
        <taxon>Paracoccaceae</taxon>
        <taxon>Flavimaricola</taxon>
    </lineage>
</organism>
<dbReference type="OrthoDB" id="337830at2"/>
<dbReference type="Gene3D" id="1.10.405.10">
    <property type="entry name" value="Guanine Nucleotide Dissociation Inhibitor, domain 1"/>
    <property type="match status" value="1"/>
</dbReference>
<keyword evidence="4" id="KW-1185">Reference proteome</keyword>
<dbReference type="EC" id="1.4.3.10" evidence="3"/>
<evidence type="ECO:0000256" key="1">
    <source>
        <dbReference type="ARBA" id="ARBA00005995"/>
    </source>
</evidence>
<dbReference type="Gene3D" id="3.90.660.10">
    <property type="match status" value="1"/>
</dbReference>
<dbReference type="GO" id="GO:0050232">
    <property type="term" value="F:putrescine oxidase activity"/>
    <property type="evidence" value="ECO:0007669"/>
    <property type="project" value="UniProtKB-EC"/>
</dbReference>
<dbReference type="PANTHER" id="PTHR43563:SF14">
    <property type="entry name" value="AMINE OXIDASE"/>
    <property type="match status" value="1"/>
</dbReference>
<dbReference type="AlphaFoldDB" id="A0A238LCI9"/>
<gene>
    <name evidence="3" type="primary">puo</name>
    <name evidence="3" type="ORF">LOM8899_00784</name>
</gene>
<dbReference type="SUPFAM" id="SSF51905">
    <property type="entry name" value="FAD/NAD(P)-binding domain"/>
    <property type="match status" value="1"/>
</dbReference>
<dbReference type="PANTHER" id="PTHR43563">
    <property type="entry name" value="AMINE OXIDASE"/>
    <property type="match status" value="1"/>
</dbReference>
<evidence type="ECO:0000313" key="4">
    <source>
        <dbReference type="Proteomes" id="UP000201613"/>
    </source>
</evidence>
<sequence length="805" mass="85334">MATYDTVIIGAGLTGLCAARKLQAAGKSVLILEARDRVGGRTFTTELTYNGAPTAFDFGAHFIGNEIWQSSVWDLVKELNLEVFEQYEGPEDVPPPPYWAGEGANLQYYADSDTTSAYIGGTIPNTPAGQFYLGYLDSLTDSIKLDAPEDTDNAEMLDGMSVWDWVTSVDLPGYGPAPTEFQSLTRMLCRVGFSTEPENISMLWLLFYVASSGGLAAFQDLRWPTQGAQGYRLKDGAQSIAKAVASQLRATDPNCIQESAVVTAVTDNGADCTVTYTANGTAATATGTKVLCALAPALTDGLTFSPAIPERAGLGTAMANSHMIMTFVTFTDTFWRDDTTTYTSGTVNGIPTDNISRYGLSGDALLADDDIVWIMDNTSAEGQAALFAFIVGDAAKKWAPKTKAERQTLVVNTMAKMFGPKAKSEFLDYYEMDWNNEGFSLGCPAGHFTKGNFLKYAGEVLANQAKPHGNIYFASTESALVSNGYMSGAVWSGGQVGDKLVADLNGVTYVPNDPVARAQSMTFCIKRVMKAVQMQNPFMEIPIMTTDNQFTPPGGAALSNPAGGPFVGLEGTIAFFLQLGMYFTIDTFNVDSISVDVGQNVGFARVTVGGHANATGIPFADVTGTMAFLFNDPSEGKALVAHDMLFLDTAMIDQIAFPPSTPPAKPALAKAPAADASAPALDLSREAVFAAANLPAGTPFPWVGDSTIIWGPGGTVAPAGPYFGQAGLDALNADMLRAITGSTLIAGTYDPDALSLYMLYEITGVSLVSGTPFKQPLMAVYQASNGLNQTLQTLRYMTDGVALGA</sequence>
<comment type="similarity">
    <text evidence="1">Belongs to the flavin monoamine oxidase family.</text>
</comment>
<dbReference type="EMBL" id="FXZK01000001">
    <property type="protein sequence ID" value="SMY06656.1"/>
    <property type="molecule type" value="Genomic_DNA"/>
</dbReference>
<dbReference type="InterPro" id="IPR050703">
    <property type="entry name" value="Flavin_MAO"/>
</dbReference>